<dbReference type="PANTHER" id="PTHR38137">
    <property type="entry name" value="PRC-BARREL DOMAIN PROTEIN"/>
    <property type="match status" value="1"/>
</dbReference>
<name>A0A9Q4L2T4_9EURY</name>
<dbReference type="Gene3D" id="2.30.30.240">
    <property type="entry name" value="PRC-barrel domain"/>
    <property type="match status" value="1"/>
</dbReference>
<dbReference type="SUPFAM" id="SSF50346">
    <property type="entry name" value="PRC-barrel domain"/>
    <property type="match status" value="1"/>
</dbReference>
<gene>
    <name evidence="2" type="ORF">NDI89_13370</name>
</gene>
<dbReference type="Proteomes" id="UP001154061">
    <property type="component" value="Unassembled WGS sequence"/>
</dbReference>
<dbReference type="Pfam" id="PF05239">
    <property type="entry name" value="PRC"/>
    <property type="match status" value="1"/>
</dbReference>
<feature type="domain" description="PRC-barrel" evidence="1">
    <location>
        <begin position="8"/>
        <end position="81"/>
    </location>
</feature>
<evidence type="ECO:0000259" key="1">
    <source>
        <dbReference type="Pfam" id="PF05239"/>
    </source>
</evidence>
<keyword evidence="3" id="KW-1185">Reference proteome</keyword>
<dbReference type="AlphaFoldDB" id="A0A9Q4L2T4"/>
<evidence type="ECO:0000313" key="2">
    <source>
        <dbReference type="EMBL" id="MDF9746574.1"/>
    </source>
</evidence>
<dbReference type="InterPro" id="IPR027275">
    <property type="entry name" value="PRC-brl_dom"/>
</dbReference>
<protein>
    <submittedName>
        <fullName evidence="2">PRC-barrel domain-containing protein</fullName>
    </submittedName>
</protein>
<dbReference type="InterPro" id="IPR011033">
    <property type="entry name" value="PRC_barrel-like_sf"/>
</dbReference>
<organism evidence="2 3">
    <name type="scientific">Natrinema salsiterrestre</name>
    <dbReference type="NCBI Taxonomy" id="2950540"/>
    <lineage>
        <taxon>Archaea</taxon>
        <taxon>Methanobacteriati</taxon>
        <taxon>Methanobacteriota</taxon>
        <taxon>Stenosarchaea group</taxon>
        <taxon>Halobacteria</taxon>
        <taxon>Halobacteriales</taxon>
        <taxon>Natrialbaceae</taxon>
        <taxon>Natrinema</taxon>
    </lineage>
</organism>
<sequence length="97" mass="10786">MDDIPQEITSLVGREVYSNNGIFVGEVEDLRLNVDNEAVTGLALSNLNAELFAEEARSGQGVIVPYRWVRSVGDIILINDVVERVRDPDEEEDELLA</sequence>
<comment type="caution">
    <text evidence="2">The sequence shown here is derived from an EMBL/GenBank/DDBJ whole genome shotgun (WGS) entry which is preliminary data.</text>
</comment>
<accession>A0A9Q4L2T4</accession>
<proteinExistence type="predicted"/>
<dbReference type="PANTHER" id="PTHR38137:SF1">
    <property type="entry name" value="PRC-BARREL DOMAIN-CONTAINING PROTEIN"/>
    <property type="match status" value="1"/>
</dbReference>
<dbReference type="RefSeq" id="WP_277522118.1">
    <property type="nucleotide sequence ID" value="NZ_JAMQOT010000004.1"/>
</dbReference>
<reference evidence="2" key="1">
    <citation type="submission" date="2022-06" db="EMBL/GenBank/DDBJ databases">
        <title>Natrinema sp. a new haloarchaeum isolate from saline soil.</title>
        <authorList>
            <person name="Strakova D."/>
            <person name="Galisteo C."/>
            <person name="Sanchez-Porro C."/>
            <person name="Ventosa A."/>
        </authorList>
    </citation>
    <scope>NUCLEOTIDE SEQUENCE</scope>
    <source>
        <strain evidence="2">S1CR25-10</strain>
    </source>
</reference>
<evidence type="ECO:0000313" key="3">
    <source>
        <dbReference type="Proteomes" id="UP001154061"/>
    </source>
</evidence>
<dbReference type="EMBL" id="JAMQOT010000004">
    <property type="protein sequence ID" value="MDF9746574.1"/>
    <property type="molecule type" value="Genomic_DNA"/>
</dbReference>